<evidence type="ECO:0000313" key="12">
    <source>
        <dbReference type="Proteomes" id="UP000077202"/>
    </source>
</evidence>
<evidence type="ECO:0000256" key="5">
    <source>
        <dbReference type="ARBA" id="ARBA00022692"/>
    </source>
</evidence>
<comment type="subcellular location">
    <subcellularLocation>
        <location evidence="1">Membrane</location>
        <topology evidence="1">Multi-pass membrane protein</topology>
    </subcellularLocation>
    <subcellularLocation>
        <location evidence="2">Plastid</location>
        <location evidence="2">Chloroplast</location>
    </subcellularLocation>
</comment>
<protein>
    <submittedName>
        <fullName evidence="11">Uncharacterized protein</fullName>
    </submittedName>
</protein>
<dbReference type="Gene3D" id="1.10.3460.10">
    <property type="entry name" value="Chlorophyll a/b binding protein domain"/>
    <property type="match status" value="2"/>
</dbReference>
<feature type="region of interest" description="Disordered" evidence="9">
    <location>
        <begin position="52"/>
        <end position="87"/>
    </location>
</feature>
<dbReference type="EMBL" id="LVLJ01000455">
    <property type="protein sequence ID" value="OAE34092.1"/>
    <property type="molecule type" value="Genomic_DNA"/>
</dbReference>
<evidence type="ECO:0000256" key="3">
    <source>
        <dbReference type="ARBA" id="ARBA00022528"/>
    </source>
</evidence>
<dbReference type="PANTHER" id="PTHR14154">
    <property type="entry name" value="UPF0041 BRAIN PROTEIN 44-RELATED"/>
    <property type="match status" value="1"/>
</dbReference>
<evidence type="ECO:0000313" key="10">
    <source>
        <dbReference type="EMBL" id="BBN14792.1"/>
    </source>
</evidence>
<keyword evidence="7" id="KW-0472">Membrane</keyword>
<keyword evidence="12" id="KW-1185">Reference proteome</keyword>
<dbReference type="Pfam" id="PF00504">
    <property type="entry name" value="Chloroa_b-bind"/>
    <property type="match status" value="1"/>
</dbReference>
<name>A0A176WP86_MARPO</name>
<evidence type="ECO:0000256" key="9">
    <source>
        <dbReference type="SAM" id="MobiDB-lite"/>
    </source>
</evidence>
<dbReference type="SUPFAM" id="SSF103511">
    <property type="entry name" value="Chlorophyll a-b binding protein"/>
    <property type="match status" value="1"/>
</dbReference>
<keyword evidence="4" id="KW-0934">Plastid</keyword>
<dbReference type="AlphaFoldDB" id="A0A176WP86"/>
<evidence type="ECO:0000256" key="1">
    <source>
        <dbReference type="ARBA" id="ARBA00004141"/>
    </source>
</evidence>
<dbReference type="Proteomes" id="UP001162541">
    <property type="component" value="Chromosome 6"/>
</dbReference>
<dbReference type="GO" id="GO:0009507">
    <property type="term" value="C:chloroplast"/>
    <property type="evidence" value="ECO:0007669"/>
    <property type="project" value="UniProtKB-SubCell"/>
</dbReference>
<evidence type="ECO:0000256" key="8">
    <source>
        <dbReference type="ARBA" id="ARBA00037956"/>
    </source>
</evidence>
<gene>
    <name evidence="11" type="ORF">AXG93_2891s1160</name>
    <name evidence="10" type="ORF">Mp_6g14540</name>
</gene>
<evidence type="ECO:0000313" key="13">
    <source>
        <dbReference type="Proteomes" id="UP001162541"/>
    </source>
</evidence>
<keyword evidence="6" id="KW-1133">Transmembrane helix</keyword>
<dbReference type="EMBL" id="AP019871">
    <property type="protein sequence ID" value="BBN14792.1"/>
    <property type="molecule type" value="Genomic_DNA"/>
</dbReference>
<organism evidence="11 12">
    <name type="scientific">Marchantia polymorpha subsp. ruderalis</name>
    <dbReference type="NCBI Taxonomy" id="1480154"/>
    <lineage>
        <taxon>Eukaryota</taxon>
        <taxon>Viridiplantae</taxon>
        <taxon>Streptophyta</taxon>
        <taxon>Embryophyta</taxon>
        <taxon>Marchantiophyta</taxon>
        <taxon>Marchantiopsida</taxon>
        <taxon>Marchantiidae</taxon>
        <taxon>Marchantiales</taxon>
        <taxon>Marchantiaceae</taxon>
        <taxon>Marchantia</taxon>
    </lineage>
</organism>
<reference evidence="10" key="2">
    <citation type="journal article" date="2019" name="Curr. Biol.">
        <title>Chromatin organization in early land plants reveals an ancestral association between H3K27me3, transposons, and constitutive heterochromatin.</title>
        <authorList>
            <person name="Montgomery S.A."/>
            <person name="Tanizawa Y."/>
            <person name="Galik B."/>
            <person name="Wang N."/>
            <person name="Ito T."/>
            <person name="Mochizuki T."/>
            <person name="Akimcheva S."/>
            <person name="Bowman J."/>
            <person name="Cognat V."/>
            <person name="Drouard L."/>
            <person name="Ekker H."/>
            <person name="Houng S."/>
            <person name="Kohchi T."/>
            <person name="Lin S."/>
            <person name="Liu L.D."/>
            <person name="Nakamura Y."/>
            <person name="Valeeva L.R."/>
            <person name="Shakirov E.V."/>
            <person name="Shippen D.E."/>
            <person name="Wei W."/>
            <person name="Yagura M."/>
            <person name="Yamaoka S."/>
            <person name="Yamato K.T."/>
            <person name="Liu C."/>
            <person name="Berger F."/>
        </authorList>
    </citation>
    <scope>NUCLEOTIDE SEQUENCE [LARGE SCALE GENOMIC DNA]</scope>
    <source>
        <strain evidence="10">Tak-1</strain>
    </source>
</reference>
<proteinExistence type="inferred from homology"/>
<sequence>MMATVAAMSAASAATLVQPRRVGSYHVGNSRLGRSGVPTMSNRLVGARCMAEPNKNSESSSRPADGVQPIGPSSTTPPPLSTPVPKRKVSTSFEDVFSFSGPAPEIINGRLAMLGFVAALGAELRTGDGILTQIGNGGIAWFVVATSVITYASLVPMFRGISPASRENHIFTANAEIWNGRAAMIGVVALAITEYLTGQPLI</sequence>
<keyword evidence="5" id="KW-0812">Transmembrane</keyword>
<dbReference type="InterPro" id="IPR022796">
    <property type="entry name" value="Chloroa_b-bind"/>
</dbReference>
<reference evidence="13" key="3">
    <citation type="journal article" date="2020" name="Curr. Biol.">
        <title>Chromatin organization in early land plants reveals an ancestral association between H3K27me3, transposons, and constitutive heterochromatin.</title>
        <authorList>
            <person name="Montgomery S.A."/>
            <person name="Tanizawa Y."/>
            <person name="Galik B."/>
            <person name="Wang N."/>
            <person name="Ito T."/>
            <person name="Mochizuki T."/>
            <person name="Akimcheva S."/>
            <person name="Bowman J.L."/>
            <person name="Cognat V."/>
            <person name="Marechal-Drouard L."/>
            <person name="Ekker H."/>
            <person name="Hong S.F."/>
            <person name="Kohchi T."/>
            <person name="Lin S.S."/>
            <person name="Liu L.D."/>
            <person name="Nakamura Y."/>
            <person name="Valeeva L.R."/>
            <person name="Shakirov E.V."/>
            <person name="Shippen D.E."/>
            <person name="Wei W.L."/>
            <person name="Yagura M."/>
            <person name="Yamaoka S."/>
            <person name="Yamato K.T."/>
            <person name="Liu C."/>
            <person name="Berger F."/>
        </authorList>
    </citation>
    <scope>NUCLEOTIDE SEQUENCE [LARGE SCALE GENOMIC DNA]</scope>
    <source>
        <strain evidence="13">Tak-1</strain>
    </source>
</reference>
<evidence type="ECO:0000256" key="6">
    <source>
        <dbReference type="ARBA" id="ARBA00022989"/>
    </source>
</evidence>
<comment type="similarity">
    <text evidence="8">Belongs to the ELIP/psbS family.</text>
</comment>
<evidence type="ECO:0000256" key="4">
    <source>
        <dbReference type="ARBA" id="ARBA00022640"/>
    </source>
</evidence>
<dbReference type="Proteomes" id="UP000077202">
    <property type="component" value="Unassembled WGS sequence"/>
</dbReference>
<accession>A0A176WP86</accession>
<dbReference type="GO" id="GO:0016020">
    <property type="term" value="C:membrane"/>
    <property type="evidence" value="ECO:0007669"/>
    <property type="project" value="UniProtKB-SubCell"/>
</dbReference>
<evidence type="ECO:0000313" key="11">
    <source>
        <dbReference type="EMBL" id="OAE34092.1"/>
    </source>
</evidence>
<evidence type="ECO:0000256" key="2">
    <source>
        <dbReference type="ARBA" id="ARBA00004229"/>
    </source>
</evidence>
<evidence type="ECO:0000256" key="7">
    <source>
        <dbReference type="ARBA" id="ARBA00023136"/>
    </source>
</evidence>
<keyword evidence="3" id="KW-0150">Chloroplast</keyword>
<reference evidence="11 12" key="1">
    <citation type="submission" date="2016-03" db="EMBL/GenBank/DDBJ databases">
        <title>Mechanisms controlling the formation of the plant cell surface in tip-growing cells are functionally conserved among land plants.</title>
        <authorList>
            <person name="Honkanen S."/>
            <person name="Jones V.A."/>
            <person name="Morieri G."/>
            <person name="Champion C."/>
            <person name="Hetherington A.J."/>
            <person name="Kelly S."/>
            <person name="Saint-Marcoux D."/>
            <person name="Proust H."/>
            <person name="Prescott H."/>
            <person name="Dolan L."/>
        </authorList>
    </citation>
    <scope>NUCLEOTIDE SEQUENCE [LARGE SCALE GENOMIC DNA]</scope>
    <source>
        <strain evidence="12">cv. Tak-1 and cv. Tak-2</strain>
        <tissue evidence="11">Whole gametophyte</tissue>
    </source>
</reference>